<dbReference type="AlphaFoldDB" id="K0R380"/>
<reference evidence="1 2" key="1">
    <citation type="journal article" date="2012" name="Genome Biol.">
        <title>Genome and low-iron response of an oceanic diatom adapted to chronic iron limitation.</title>
        <authorList>
            <person name="Lommer M."/>
            <person name="Specht M."/>
            <person name="Roy A.S."/>
            <person name="Kraemer L."/>
            <person name="Andreson R."/>
            <person name="Gutowska M.A."/>
            <person name="Wolf J."/>
            <person name="Bergner S.V."/>
            <person name="Schilhabel M.B."/>
            <person name="Klostermeier U.C."/>
            <person name="Beiko R.G."/>
            <person name="Rosenstiel P."/>
            <person name="Hippler M."/>
            <person name="Laroche J."/>
        </authorList>
    </citation>
    <scope>NUCLEOTIDE SEQUENCE [LARGE SCALE GENOMIC DNA]</scope>
    <source>
        <strain evidence="1 2">CCMP1005</strain>
    </source>
</reference>
<proteinExistence type="predicted"/>
<name>K0R380_THAOC</name>
<sequence>MCDSIITDRNWCMIMGQSVLVAVSPSVPSGLDHKWQQPPWEEVRPLQSLEGRTLHPAHGTHAGHVGSGFHQEPMGIQVTASGPEVFLLYEGGKEEELKSKLTRVRVAAHEVERGTAGYWSFCIFKLLYGVTRRDYTDNCHQKFLGELPRLVDARWRLQVPLGFFRISMAAPYGLFPWSVRPPSRTADSPLLMDISRVIPSSLVEPLPSARRPAWRMDTQAPSSALAG</sequence>
<accession>K0R380</accession>
<evidence type="ECO:0000313" key="2">
    <source>
        <dbReference type="Proteomes" id="UP000266841"/>
    </source>
</evidence>
<protein>
    <submittedName>
        <fullName evidence="1">Uncharacterized protein</fullName>
    </submittedName>
</protein>
<dbReference type="Proteomes" id="UP000266841">
    <property type="component" value="Unassembled WGS sequence"/>
</dbReference>
<evidence type="ECO:0000313" key="1">
    <source>
        <dbReference type="EMBL" id="EJK47293.1"/>
    </source>
</evidence>
<gene>
    <name evidence="1" type="ORF">THAOC_33998</name>
</gene>
<comment type="caution">
    <text evidence="1">The sequence shown here is derived from an EMBL/GenBank/DDBJ whole genome shotgun (WGS) entry which is preliminary data.</text>
</comment>
<organism evidence="1 2">
    <name type="scientific">Thalassiosira oceanica</name>
    <name type="common">Marine diatom</name>
    <dbReference type="NCBI Taxonomy" id="159749"/>
    <lineage>
        <taxon>Eukaryota</taxon>
        <taxon>Sar</taxon>
        <taxon>Stramenopiles</taxon>
        <taxon>Ochrophyta</taxon>
        <taxon>Bacillariophyta</taxon>
        <taxon>Coscinodiscophyceae</taxon>
        <taxon>Thalassiosirophycidae</taxon>
        <taxon>Thalassiosirales</taxon>
        <taxon>Thalassiosiraceae</taxon>
        <taxon>Thalassiosira</taxon>
    </lineage>
</organism>
<dbReference type="EMBL" id="AGNL01047125">
    <property type="protein sequence ID" value="EJK47293.1"/>
    <property type="molecule type" value="Genomic_DNA"/>
</dbReference>
<keyword evidence="2" id="KW-1185">Reference proteome</keyword>